<evidence type="ECO:0000259" key="1">
    <source>
        <dbReference type="PROSITE" id="PS50994"/>
    </source>
</evidence>
<protein>
    <recommendedName>
        <fullName evidence="1">Integrase catalytic domain-containing protein</fullName>
    </recommendedName>
</protein>
<comment type="caution">
    <text evidence="2">The sequence shown here is derived from an EMBL/GenBank/DDBJ whole genome shotgun (WGS) entry which is preliminary data.</text>
</comment>
<evidence type="ECO:0000313" key="3">
    <source>
        <dbReference type="Proteomes" id="UP000438429"/>
    </source>
</evidence>
<name>A0A6A4SJM6_SCOMX</name>
<dbReference type="GO" id="GO:0015074">
    <property type="term" value="P:DNA integration"/>
    <property type="evidence" value="ECO:0007669"/>
    <property type="project" value="InterPro"/>
</dbReference>
<feature type="domain" description="Integrase catalytic" evidence="1">
    <location>
        <begin position="28"/>
        <end position="111"/>
    </location>
</feature>
<dbReference type="SUPFAM" id="SSF53098">
    <property type="entry name" value="Ribonuclease H-like"/>
    <property type="match status" value="1"/>
</dbReference>
<dbReference type="PANTHER" id="PTHR46791:SF13">
    <property type="entry name" value="CLR5 DOMAIN-CONTAINING PROTEIN"/>
    <property type="match status" value="1"/>
</dbReference>
<dbReference type="InterPro" id="IPR001584">
    <property type="entry name" value="Integrase_cat-core"/>
</dbReference>
<dbReference type="Gene3D" id="3.30.420.10">
    <property type="entry name" value="Ribonuclease H-like superfamily/Ribonuclease H"/>
    <property type="match status" value="1"/>
</dbReference>
<dbReference type="GO" id="GO:0003676">
    <property type="term" value="F:nucleic acid binding"/>
    <property type="evidence" value="ECO:0007669"/>
    <property type="project" value="InterPro"/>
</dbReference>
<dbReference type="Proteomes" id="UP000438429">
    <property type="component" value="Unassembled WGS sequence"/>
</dbReference>
<accession>A0A6A4SJM6</accession>
<dbReference type="EMBL" id="VEVO01000014">
    <property type="protein sequence ID" value="KAF0032060.1"/>
    <property type="molecule type" value="Genomic_DNA"/>
</dbReference>
<dbReference type="PROSITE" id="PS50994">
    <property type="entry name" value="INTEGRASE"/>
    <property type="match status" value="1"/>
</dbReference>
<gene>
    <name evidence="2" type="ORF">F2P81_016615</name>
</gene>
<dbReference type="InterPro" id="IPR012337">
    <property type="entry name" value="RNaseH-like_sf"/>
</dbReference>
<proteinExistence type="predicted"/>
<organism evidence="2 3">
    <name type="scientific">Scophthalmus maximus</name>
    <name type="common">Turbot</name>
    <name type="synonym">Psetta maxima</name>
    <dbReference type="NCBI Taxonomy" id="52904"/>
    <lineage>
        <taxon>Eukaryota</taxon>
        <taxon>Metazoa</taxon>
        <taxon>Chordata</taxon>
        <taxon>Craniata</taxon>
        <taxon>Vertebrata</taxon>
        <taxon>Euteleostomi</taxon>
        <taxon>Actinopterygii</taxon>
        <taxon>Neopterygii</taxon>
        <taxon>Teleostei</taxon>
        <taxon>Neoteleostei</taxon>
        <taxon>Acanthomorphata</taxon>
        <taxon>Carangaria</taxon>
        <taxon>Pleuronectiformes</taxon>
        <taxon>Pleuronectoidei</taxon>
        <taxon>Scophthalmidae</taxon>
        <taxon>Scophthalmus</taxon>
    </lineage>
</organism>
<sequence length="255" mass="29943">MIRQIIKLIDPQGVELQRVQRLRRRQYSTKGPNALWHMDSYDRLKPYGICINRCIDGFSRFVVLMEAYTTNNDPKVVADYYIQCVTRLSGCPERIRADNGTENGHVTNMQVFLRRNHTDTFAKENSFIYGRSTGNQRIESWWGILRKQSVQFWMNMFKDLQENGHFFGDFLDKSLIQFCFLNLVQKEVVEVVRTWNTHKIRPRPGQDVPGGRPVLMYTVDLEEVAVCKEECTPKSQFPCDETVFELCVLLMQENR</sequence>
<reference evidence="2 3" key="1">
    <citation type="submission" date="2019-06" db="EMBL/GenBank/DDBJ databases">
        <title>Draft genomes of female and male turbot (Scophthalmus maximus).</title>
        <authorList>
            <person name="Xu H."/>
            <person name="Xu X.-W."/>
            <person name="Shao C."/>
            <person name="Chen S."/>
        </authorList>
    </citation>
    <scope>NUCLEOTIDE SEQUENCE [LARGE SCALE GENOMIC DNA]</scope>
    <source>
        <strain evidence="2">Ysfricsl-2016a</strain>
        <tissue evidence="2">Blood</tissue>
    </source>
</reference>
<dbReference type="InterPro" id="IPR036397">
    <property type="entry name" value="RNaseH_sf"/>
</dbReference>
<dbReference type="InterPro" id="IPR058913">
    <property type="entry name" value="Integrase_dom_put"/>
</dbReference>
<dbReference type="PANTHER" id="PTHR46791">
    <property type="entry name" value="EXPRESSED PROTEIN"/>
    <property type="match status" value="1"/>
</dbReference>
<dbReference type="AlphaFoldDB" id="A0A6A4SJM6"/>
<dbReference type="Pfam" id="PF24764">
    <property type="entry name" value="rva_4"/>
    <property type="match status" value="1"/>
</dbReference>
<evidence type="ECO:0000313" key="2">
    <source>
        <dbReference type="EMBL" id="KAF0032060.1"/>
    </source>
</evidence>